<feature type="region of interest" description="Disordered" evidence="1">
    <location>
        <begin position="1"/>
        <end position="187"/>
    </location>
</feature>
<feature type="compositionally biased region" description="Polar residues" evidence="1">
    <location>
        <begin position="138"/>
        <end position="151"/>
    </location>
</feature>
<gene>
    <name evidence="2" type="ORF">RG47T_2004</name>
</gene>
<evidence type="ECO:0000256" key="1">
    <source>
        <dbReference type="SAM" id="MobiDB-lite"/>
    </source>
</evidence>
<organism evidence="2 3">
    <name type="scientific">Mucilaginibacter polytrichastri</name>
    <dbReference type="NCBI Taxonomy" id="1302689"/>
    <lineage>
        <taxon>Bacteria</taxon>
        <taxon>Pseudomonadati</taxon>
        <taxon>Bacteroidota</taxon>
        <taxon>Sphingobacteriia</taxon>
        <taxon>Sphingobacteriales</taxon>
        <taxon>Sphingobacteriaceae</taxon>
        <taxon>Mucilaginibacter</taxon>
    </lineage>
</organism>
<dbReference type="STRING" id="1302689.RG47T_2004"/>
<dbReference type="AlphaFoldDB" id="A0A1Q5ZXT6"/>
<dbReference type="RefSeq" id="WP_074489224.1">
    <property type="nucleotide sequence ID" value="NZ_FPAM01000004.1"/>
</dbReference>
<dbReference type="OrthoDB" id="799505at2"/>
<evidence type="ECO:0000313" key="3">
    <source>
        <dbReference type="Proteomes" id="UP000186720"/>
    </source>
</evidence>
<evidence type="ECO:0000313" key="2">
    <source>
        <dbReference type="EMBL" id="OKS86548.1"/>
    </source>
</evidence>
<keyword evidence="3" id="KW-1185">Reference proteome</keyword>
<accession>A0A1Q5ZXT6</accession>
<protein>
    <submittedName>
        <fullName evidence="2">Uncharacterized protein</fullName>
    </submittedName>
</protein>
<feature type="compositionally biased region" description="Polar residues" evidence="1">
    <location>
        <begin position="117"/>
        <end position="129"/>
    </location>
</feature>
<sequence>MSAEEYNNPENTENSDNKPRAYKVEDDDNIEEKDLKRTYLFGNAEMADPDTDGYESEGSGGENFGKSNVTTSGDDAANPSRYAGYSNDYFKRTEPSEEHPENSNFKPAHQEGAPTKDGQSQSVDSNIYQEGTADYDGGTQQNAPGNANPVQNKVGDGNKSEPGKAEWNTDYERGPDYGSNSPEERDI</sequence>
<comment type="caution">
    <text evidence="2">The sequence shown here is derived from an EMBL/GenBank/DDBJ whole genome shotgun (WGS) entry which is preliminary data.</text>
</comment>
<feature type="compositionally biased region" description="Basic and acidic residues" evidence="1">
    <location>
        <begin position="15"/>
        <end position="24"/>
    </location>
</feature>
<dbReference type="EMBL" id="MPPL01000001">
    <property type="protein sequence ID" value="OKS86548.1"/>
    <property type="molecule type" value="Genomic_DNA"/>
</dbReference>
<proteinExistence type="predicted"/>
<reference evidence="2 3" key="1">
    <citation type="submission" date="2016-11" db="EMBL/GenBank/DDBJ databases">
        <title>Whole Genome Sequencing of Mucilaginibacter polytrichastri RG4-7(T) isolated from the moss sample.</title>
        <authorList>
            <person name="Li Y."/>
        </authorList>
    </citation>
    <scope>NUCLEOTIDE SEQUENCE [LARGE SCALE GENOMIC DNA]</scope>
    <source>
        <strain evidence="2 3">RG4-7</strain>
    </source>
</reference>
<name>A0A1Q5ZXT6_9SPHI</name>
<feature type="compositionally biased region" description="Basic and acidic residues" evidence="1">
    <location>
        <begin position="89"/>
        <end position="101"/>
    </location>
</feature>
<dbReference type="Proteomes" id="UP000186720">
    <property type="component" value="Unassembled WGS sequence"/>
</dbReference>